<dbReference type="AlphaFoldDB" id="A0A1F7ZJW1"/>
<reference evidence="2 3" key="1">
    <citation type="journal article" date="2016" name="Genome Biol. Evol.">
        <title>Draft genome sequence of an aflatoxigenic Aspergillus species, A. bombycis.</title>
        <authorList>
            <person name="Moore G.G."/>
            <person name="Mack B.M."/>
            <person name="Beltz S.B."/>
            <person name="Gilbert M.K."/>
        </authorList>
    </citation>
    <scope>NUCLEOTIDE SEQUENCE [LARGE SCALE GENOMIC DNA]</scope>
    <source>
        <strain evidence="3">NRRL 26010</strain>
    </source>
</reference>
<keyword evidence="3" id="KW-1185">Reference proteome</keyword>
<evidence type="ECO:0000256" key="1">
    <source>
        <dbReference type="SAM" id="MobiDB-lite"/>
    </source>
</evidence>
<dbReference type="GeneID" id="34455521"/>
<proteinExistence type="predicted"/>
<protein>
    <recommendedName>
        <fullName evidence="4">CCHC-type domain-containing protein</fullName>
    </recommendedName>
</protein>
<dbReference type="RefSeq" id="XP_022383454.1">
    <property type="nucleotide sequence ID" value="XM_022539259.1"/>
</dbReference>
<dbReference type="STRING" id="109264.A0A1F7ZJW1"/>
<dbReference type="Proteomes" id="UP000179179">
    <property type="component" value="Unassembled WGS sequence"/>
</dbReference>
<evidence type="ECO:0000313" key="2">
    <source>
        <dbReference type="EMBL" id="OGM39737.1"/>
    </source>
</evidence>
<dbReference type="OrthoDB" id="4509841at2759"/>
<name>A0A1F7ZJW1_9EURO</name>
<accession>A0A1F7ZJW1</accession>
<evidence type="ECO:0008006" key="4">
    <source>
        <dbReference type="Google" id="ProtNLM"/>
    </source>
</evidence>
<comment type="caution">
    <text evidence="2">The sequence shown here is derived from an EMBL/GenBank/DDBJ whole genome shotgun (WGS) entry which is preliminary data.</text>
</comment>
<organism evidence="2 3">
    <name type="scientific">Aspergillus bombycis</name>
    <dbReference type="NCBI Taxonomy" id="109264"/>
    <lineage>
        <taxon>Eukaryota</taxon>
        <taxon>Fungi</taxon>
        <taxon>Dikarya</taxon>
        <taxon>Ascomycota</taxon>
        <taxon>Pezizomycotina</taxon>
        <taxon>Eurotiomycetes</taxon>
        <taxon>Eurotiomycetidae</taxon>
        <taxon>Eurotiales</taxon>
        <taxon>Aspergillaceae</taxon>
        <taxon>Aspergillus</taxon>
    </lineage>
</organism>
<sequence>MAPTQSLPSAPAGAADASGDTARPLQKRVLDLNREAASLLEQHSSGTSKRPPADVRQSRAGGPFALPLSVEPQLREQRPACPADLDRDRALTVKVGDPAMARNLRRLTNEDLVKRAEEHRWLAAITAVRPTLASIQFVAAKILWSGDLRLFLRNAKEAEIARTHRDAWIKGFGTAARVALASWGVVAADMPSQALGPLTEEADRKRIAQELVANNCHTWGESCEITYVGWLVRPSPGKKRSSIVIEFTTPYHANRAIKAGTIWDFQVSETVLYDRASRIVRCNNCHRYGHIGNICPNETVCGACAGKHSTTACRDRDTPRLVPKCANCGGDHMAWHKK</sequence>
<feature type="compositionally biased region" description="Low complexity" evidence="1">
    <location>
        <begin position="8"/>
        <end position="20"/>
    </location>
</feature>
<feature type="region of interest" description="Disordered" evidence="1">
    <location>
        <begin position="1"/>
        <end position="66"/>
    </location>
</feature>
<evidence type="ECO:0000313" key="3">
    <source>
        <dbReference type="Proteomes" id="UP000179179"/>
    </source>
</evidence>
<gene>
    <name evidence="2" type="ORF">ABOM_012131</name>
</gene>
<dbReference type="EMBL" id="LYCR01000181">
    <property type="protein sequence ID" value="OGM39737.1"/>
    <property type="molecule type" value="Genomic_DNA"/>
</dbReference>